<evidence type="ECO:0000313" key="3">
    <source>
        <dbReference type="EMBL" id="RCI04912.1"/>
    </source>
</evidence>
<organism evidence="3 4">
    <name type="scientific">Rhizopus stolonifer</name>
    <name type="common">Rhizopus nigricans</name>
    <dbReference type="NCBI Taxonomy" id="4846"/>
    <lineage>
        <taxon>Eukaryota</taxon>
        <taxon>Fungi</taxon>
        <taxon>Fungi incertae sedis</taxon>
        <taxon>Mucoromycota</taxon>
        <taxon>Mucoromycotina</taxon>
        <taxon>Mucoromycetes</taxon>
        <taxon>Mucorales</taxon>
        <taxon>Mucorineae</taxon>
        <taxon>Rhizopodaceae</taxon>
        <taxon>Rhizopus</taxon>
    </lineage>
</organism>
<gene>
    <name evidence="3" type="ORF">CU098_013258</name>
</gene>
<name>A0A367KST3_RHIST</name>
<dbReference type="InterPro" id="IPR013087">
    <property type="entry name" value="Znf_C2H2_type"/>
</dbReference>
<feature type="domain" description="C2H2-type" evidence="2">
    <location>
        <begin position="19"/>
        <end position="46"/>
    </location>
</feature>
<dbReference type="Gene3D" id="3.30.160.60">
    <property type="entry name" value="Classic Zinc Finger"/>
    <property type="match status" value="1"/>
</dbReference>
<sequence length="116" mass="13210">MTDLPAPAPATQQLVAIVNKCFVCSKPFSTPQKLRTHFKQHNIMLPERSTGIRRYNTPHFVYIKAGATEHHPLIEEHSGCPSCIAHFKELKDFKEHIVNNHPQSMPLQSRQKGDND</sequence>
<keyword evidence="1" id="KW-0479">Metal-binding</keyword>
<evidence type="ECO:0000313" key="4">
    <source>
        <dbReference type="Proteomes" id="UP000253551"/>
    </source>
</evidence>
<dbReference type="PROSITE" id="PS00028">
    <property type="entry name" value="ZINC_FINGER_C2H2_1"/>
    <property type="match status" value="2"/>
</dbReference>
<evidence type="ECO:0000259" key="2">
    <source>
        <dbReference type="PROSITE" id="PS50157"/>
    </source>
</evidence>
<accession>A0A367KST3</accession>
<dbReference type="Proteomes" id="UP000253551">
    <property type="component" value="Unassembled WGS sequence"/>
</dbReference>
<dbReference type="OrthoDB" id="2284828at2759"/>
<proteinExistence type="predicted"/>
<keyword evidence="1" id="KW-0862">Zinc</keyword>
<dbReference type="PROSITE" id="PS50157">
    <property type="entry name" value="ZINC_FINGER_C2H2_2"/>
    <property type="match status" value="1"/>
</dbReference>
<dbReference type="EMBL" id="PJQM01000540">
    <property type="protein sequence ID" value="RCI04912.1"/>
    <property type="molecule type" value="Genomic_DNA"/>
</dbReference>
<dbReference type="SMART" id="SM00355">
    <property type="entry name" value="ZnF_C2H2"/>
    <property type="match status" value="2"/>
</dbReference>
<keyword evidence="1" id="KW-0863">Zinc-finger</keyword>
<comment type="caution">
    <text evidence="3">The sequence shown here is derived from an EMBL/GenBank/DDBJ whole genome shotgun (WGS) entry which is preliminary data.</text>
</comment>
<keyword evidence="4" id="KW-1185">Reference proteome</keyword>
<dbReference type="AlphaFoldDB" id="A0A367KST3"/>
<dbReference type="GO" id="GO:0008270">
    <property type="term" value="F:zinc ion binding"/>
    <property type="evidence" value="ECO:0007669"/>
    <property type="project" value="UniProtKB-KW"/>
</dbReference>
<reference evidence="3 4" key="1">
    <citation type="journal article" date="2018" name="G3 (Bethesda)">
        <title>Phylogenetic and Phylogenomic Definition of Rhizopus Species.</title>
        <authorList>
            <person name="Gryganskyi A.P."/>
            <person name="Golan J."/>
            <person name="Dolatabadi S."/>
            <person name="Mondo S."/>
            <person name="Robb S."/>
            <person name="Idnurm A."/>
            <person name="Muszewska A."/>
            <person name="Steczkiewicz K."/>
            <person name="Masonjones S."/>
            <person name="Liao H.L."/>
            <person name="Gajdeczka M.T."/>
            <person name="Anike F."/>
            <person name="Vuek A."/>
            <person name="Anishchenko I.M."/>
            <person name="Voigt K."/>
            <person name="de Hoog G.S."/>
            <person name="Smith M.E."/>
            <person name="Heitman J."/>
            <person name="Vilgalys R."/>
            <person name="Stajich J.E."/>
        </authorList>
    </citation>
    <scope>NUCLEOTIDE SEQUENCE [LARGE SCALE GENOMIC DNA]</scope>
    <source>
        <strain evidence="3 4">LSU 92-RS-03</strain>
    </source>
</reference>
<evidence type="ECO:0000256" key="1">
    <source>
        <dbReference type="PROSITE-ProRule" id="PRU00042"/>
    </source>
</evidence>
<protein>
    <recommendedName>
        <fullName evidence="2">C2H2-type domain-containing protein</fullName>
    </recommendedName>
</protein>